<gene>
    <name evidence="12" type="ORF">MNBD_GAMMA23-2104</name>
</gene>
<evidence type="ECO:0000256" key="6">
    <source>
        <dbReference type="ARBA" id="ARBA00022692"/>
    </source>
</evidence>
<accession>A0A3B0ZVD7</accession>
<evidence type="ECO:0000256" key="8">
    <source>
        <dbReference type="ARBA" id="ARBA00022989"/>
    </source>
</evidence>
<dbReference type="InterPro" id="IPR006260">
    <property type="entry name" value="TonB/TolA_C"/>
</dbReference>
<keyword evidence="6" id="KW-0812">Transmembrane</keyword>
<reference evidence="12" key="1">
    <citation type="submission" date="2018-06" db="EMBL/GenBank/DDBJ databases">
        <authorList>
            <person name="Zhirakovskaya E."/>
        </authorList>
    </citation>
    <scope>NUCLEOTIDE SEQUENCE</scope>
</reference>
<dbReference type="Pfam" id="PF03544">
    <property type="entry name" value="TonB_C"/>
    <property type="match status" value="1"/>
</dbReference>
<evidence type="ECO:0000256" key="9">
    <source>
        <dbReference type="ARBA" id="ARBA00023136"/>
    </source>
</evidence>
<evidence type="ECO:0000259" key="11">
    <source>
        <dbReference type="PROSITE" id="PS52015"/>
    </source>
</evidence>
<evidence type="ECO:0000313" key="12">
    <source>
        <dbReference type="EMBL" id="VAW93170.1"/>
    </source>
</evidence>
<evidence type="ECO:0000256" key="10">
    <source>
        <dbReference type="SAM" id="MobiDB-lite"/>
    </source>
</evidence>
<keyword evidence="8" id="KW-1133">Transmembrane helix</keyword>
<evidence type="ECO:0000256" key="7">
    <source>
        <dbReference type="ARBA" id="ARBA00022927"/>
    </source>
</evidence>
<protein>
    <recommendedName>
        <fullName evidence="11">TonB C-terminal domain-containing protein</fullName>
    </recommendedName>
</protein>
<sequence>MKIKNNIAIFIAVSLLLHMLLFIEIMPQEIILPANTGNIISITISETTEAKTKPTPIQQAIKKPVTNKLTMAKQVNEKIIGKKSVQKTTGNMTKKQKPSTLPPAHPHVASAASQTQIISLLKDKIKQHFYYPKIAQRQNWQGKVLLVFDINTHGFIKNITVKKSSGYSILDTAAMKSLTKVSTIPQDWIKSEYYSSLKLTVKYRLEEG</sequence>
<evidence type="ECO:0000256" key="2">
    <source>
        <dbReference type="ARBA" id="ARBA00006555"/>
    </source>
</evidence>
<dbReference type="GO" id="GO:0015031">
    <property type="term" value="P:protein transport"/>
    <property type="evidence" value="ECO:0007669"/>
    <property type="project" value="UniProtKB-KW"/>
</dbReference>
<dbReference type="SUPFAM" id="SSF74653">
    <property type="entry name" value="TolA/TonB C-terminal domain"/>
    <property type="match status" value="1"/>
</dbReference>
<proteinExistence type="inferred from homology"/>
<evidence type="ECO:0000256" key="5">
    <source>
        <dbReference type="ARBA" id="ARBA00022519"/>
    </source>
</evidence>
<feature type="domain" description="TonB C-terminal" evidence="11">
    <location>
        <begin position="116"/>
        <end position="208"/>
    </location>
</feature>
<dbReference type="NCBIfam" id="TIGR01352">
    <property type="entry name" value="tonB_Cterm"/>
    <property type="match status" value="1"/>
</dbReference>
<keyword evidence="7" id="KW-0653">Protein transport</keyword>
<keyword evidence="4" id="KW-1003">Cell membrane</keyword>
<dbReference type="PROSITE" id="PS52015">
    <property type="entry name" value="TONB_CTD"/>
    <property type="match status" value="1"/>
</dbReference>
<dbReference type="PANTHER" id="PTHR33446">
    <property type="entry name" value="PROTEIN TONB-RELATED"/>
    <property type="match status" value="1"/>
</dbReference>
<comment type="similarity">
    <text evidence="2">Belongs to the TonB family.</text>
</comment>
<dbReference type="AlphaFoldDB" id="A0A3B0ZVD7"/>
<keyword evidence="9" id="KW-0472">Membrane</keyword>
<dbReference type="GO" id="GO:0005886">
    <property type="term" value="C:plasma membrane"/>
    <property type="evidence" value="ECO:0007669"/>
    <property type="project" value="UniProtKB-SubCell"/>
</dbReference>
<keyword evidence="3" id="KW-0813">Transport</keyword>
<evidence type="ECO:0000256" key="3">
    <source>
        <dbReference type="ARBA" id="ARBA00022448"/>
    </source>
</evidence>
<comment type="subcellular location">
    <subcellularLocation>
        <location evidence="1">Cell inner membrane</location>
        <topology evidence="1">Single-pass membrane protein</topology>
        <orientation evidence="1">Periplasmic side</orientation>
    </subcellularLocation>
</comment>
<dbReference type="EMBL" id="UOFT01000031">
    <property type="protein sequence ID" value="VAW93170.1"/>
    <property type="molecule type" value="Genomic_DNA"/>
</dbReference>
<feature type="region of interest" description="Disordered" evidence="10">
    <location>
        <begin position="87"/>
        <end position="106"/>
    </location>
</feature>
<dbReference type="InterPro" id="IPR051045">
    <property type="entry name" value="TonB-dependent_transducer"/>
</dbReference>
<keyword evidence="5" id="KW-0997">Cell inner membrane</keyword>
<dbReference type="InterPro" id="IPR037682">
    <property type="entry name" value="TonB_C"/>
</dbReference>
<dbReference type="Gene3D" id="3.30.1150.10">
    <property type="match status" value="1"/>
</dbReference>
<dbReference type="GO" id="GO:0055085">
    <property type="term" value="P:transmembrane transport"/>
    <property type="evidence" value="ECO:0007669"/>
    <property type="project" value="InterPro"/>
</dbReference>
<evidence type="ECO:0000256" key="1">
    <source>
        <dbReference type="ARBA" id="ARBA00004383"/>
    </source>
</evidence>
<organism evidence="12">
    <name type="scientific">hydrothermal vent metagenome</name>
    <dbReference type="NCBI Taxonomy" id="652676"/>
    <lineage>
        <taxon>unclassified sequences</taxon>
        <taxon>metagenomes</taxon>
        <taxon>ecological metagenomes</taxon>
    </lineage>
</organism>
<evidence type="ECO:0000256" key="4">
    <source>
        <dbReference type="ARBA" id="ARBA00022475"/>
    </source>
</evidence>
<name>A0A3B0ZVD7_9ZZZZ</name>